<dbReference type="CDD" id="cd19920">
    <property type="entry name" value="REC_PA4781-like"/>
    <property type="match status" value="1"/>
</dbReference>
<evidence type="ECO:0000259" key="5">
    <source>
        <dbReference type="PROSITE" id="PS50887"/>
    </source>
</evidence>
<dbReference type="NCBIfam" id="TIGR00254">
    <property type="entry name" value="GGDEF"/>
    <property type="match status" value="1"/>
</dbReference>
<dbReference type="PROSITE" id="PS50883">
    <property type="entry name" value="EAL"/>
    <property type="match status" value="1"/>
</dbReference>
<sequence length="615" mass="69048">MSDISSASPSRLNRTGRVLIVDDTPTNRLILTKLLLKAGHEVYEAEDGLTAIALAQTYQPAIILLDIMMPGLNGYAVCKQLRSQPETAAIPIVFLSALDEPFDKVQAFQYGAADYITKPFQPEEVLARVCHQIDLQLAKQEQKRLYAELQNQVQERNQLLKLANNQLIEGTLTDHLTRLPNRLAFVKRLSKIMAHRKTHPDALFALVFLDCDRFKRINDSLGHQVGDQLLKGIARRLCKVQCDRASIDTVARFGGDEFALLVTNISSHSDVVRLVKEVVKSLSIPFNLVSREIYIDASIGLVWGDTTYTKAEHLLRDADVAMYQAKDSSLSPYCWFEADMHSKEMHLLQLETDLRLALERKEFELYYQPIVNLYKLEIVGFEALVRWQHPTKGLIPPGDFVGFAEDTGFIVQLGEQVLKMACEHVSQWEQAGLIAPQITVSVNMAAQQLLQPDILERIQTIIKDAGIAPHRLRLELTERSIINNRAFVDEVLRALQQRNIQLSIDDFGTGYSALSYLHTLPVSCLKVDRSFVQPITAQPSSLGVVPLIINIARTMGMQVIAEGIENRVQLKQLQQLGCEYGQGYLFQKAVPADNAIELLNRAVTGWESWRDAAGA</sequence>
<dbReference type="InterPro" id="IPR011006">
    <property type="entry name" value="CheY-like_superfamily"/>
</dbReference>
<dbReference type="Proteomes" id="UP000050465">
    <property type="component" value="Unassembled WGS sequence"/>
</dbReference>
<comment type="caution">
    <text evidence="6">The sequence shown here is derived from an EMBL/GenBank/DDBJ whole genome shotgun (WGS) entry which is preliminary data.</text>
</comment>
<dbReference type="InterPro" id="IPR001633">
    <property type="entry name" value="EAL_dom"/>
</dbReference>
<dbReference type="Pfam" id="PF00072">
    <property type="entry name" value="Response_reg"/>
    <property type="match status" value="1"/>
</dbReference>
<dbReference type="GO" id="GO:0071111">
    <property type="term" value="F:cyclic-guanylate-specific phosphodiesterase activity"/>
    <property type="evidence" value="ECO:0007669"/>
    <property type="project" value="InterPro"/>
</dbReference>
<dbReference type="Gene3D" id="3.20.20.450">
    <property type="entry name" value="EAL domain"/>
    <property type="match status" value="1"/>
</dbReference>
<evidence type="ECO:0000313" key="6">
    <source>
        <dbReference type="EMBL" id="KPQ36839.1"/>
    </source>
</evidence>
<feature type="domain" description="Response regulatory" evidence="3">
    <location>
        <begin position="17"/>
        <end position="133"/>
    </location>
</feature>
<feature type="domain" description="GGDEF" evidence="5">
    <location>
        <begin position="202"/>
        <end position="338"/>
    </location>
</feature>
<feature type="domain" description="EAL" evidence="4">
    <location>
        <begin position="347"/>
        <end position="603"/>
    </location>
</feature>
<feature type="coiled-coil region" evidence="2">
    <location>
        <begin position="132"/>
        <end position="166"/>
    </location>
</feature>
<feature type="modified residue" description="4-aspartylphosphate" evidence="1">
    <location>
        <position position="66"/>
    </location>
</feature>
<dbReference type="InterPro" id="IPR000160">
    <property type="entry name" value="GGDEF_dom"/>
</dbReference>
<dbReference type="SUPFAM" id="SSF141868">
    <property type="entry name" value="EAL domain-like"/>
    <property type="match status" value="1"/>
</dbReference>
<accession>A0A0P7YZN8</accession>
<proteinExistence type="predicted"/>
<dbReference type="SMART" id="SM00448">
    <property type="entry name" value="REC"/>
    <property type="match status" value="1"/>
</dbReference>
<keyword evidence="1" id="KW-0597">Phosphoprotein</keyword>
<dbReference type="SUPFAM" id="SSF52172">
    <property type="entry name" value="CheY-like"/>
    <property type="match status" value="1"/>
</dbReference>
<dbReference type="PROSITE" id="PS50110">
    <property type="entry name" value="RESPONSE_REGULATORY"/>
    <property type="match status" value="1"/>
</dbReference>
<dbReference type="InterPro" id="IPR001789">
    <property type="entry name" value="Sig_transdc_resp-reg_receiver"/>
</dbReference>
<dbReference type="PANTHER" id="PTHR33121:SF70">
    <property type="entry name" value="SIGNALING PROTEIN YKOW"/>
    <property type="match status" value="1"/>
</dbReference>
<evidence type="ECO:0000256" key="2">
    <source>
        <dbReference type="SAM" id="Coils"/>
    </source>
</evidence>
<name>A0A0P7YZN8_9CYAN</name>
<dbReference type="CDD" id="cd01948">
    <property type="entry name" value="EAL"/>
    <property type="match status" value="1"/>
</dbReference>
<dbReference type="InterPro" id="IPR050706">
    <property type="entry name" value="Cyclic-di-GMP_PDE-like"/>
</dbReference>
<reference evidence="6 7" key="1">
    <citation type="submission" date="2015-09" db="EMBL/GenBank/DDBJ databases">
        <title>Identification and resolution of microdiversity through metagenomic sequencing of parallel consortia.</title>
        <authorList>
            <person name="Nelson W.C."/>
            <person name="Romine M.F."/>
            <person name="Lindemann S.R."/>
        </authorList>
    </citation>
    <scope>NUCLEOTIDE SEQUENCE [LARGE SCALE GENOMIC DNA]</scope>
    <source>
        <strain evidence="6">Ana</strain>
    </source>
</reference>
<protein>
    <submittedName>
        <fullName evidence="6">Diguanylate cyclase (GGDEF) domain</fullName>
    </submittedName>
</protein>
<dbReference type="PROSITE" id="PS50887">
    <property type="entry name" value="GGDEF"/>
    <property type="match status" value="1"/>
</dbReference>
<dbReference type="STRING" id="1666911.HLUCCA11_04935"/>
<dbReference type="PANTHER" id="PTHR33121">
    <property type="entry name" value="CYCLIC DI-GMP PHOSPHODIESTERASE PDEF"/>
    <property type="match status" value="1"/>
</dbReference>
<dbReference type="InterPro" id="IPR035919">
    <property type="entry name" value="EAL_sf"/>
</dbReference>
<evidence type="ECO:0000259" key="3">
    <source>
        <dbReference type="PROSITE" id="PS50110"/>
    </source>
</evidence>
<dbReference type="SMART" id="SM00052">
    <property type="entry name" value="EAL"/>
    <property type="match status" value="1"/>
</dbReference>
<dbReference type="InterPro" id="IPR043128">
    <property type="entry name" value="Rev_trsase/Diguanyl_cyclase"/>
</dbReference>
<dbReference type="Pfam" id="PF00563">
    <property type="entry name" value="EAL"/>
    <property type="match status" value="1"/>
</dbReference>
<dbReference type="Gene3D" id="3.30.70.270">
    <property type="match status" value="1"/>
</dbReference>
<dbReference type="CDD" id="cd01949">
    <property type="entry name" value="GGDEF"/>
    <property type="match status" value="1"/>
</dbReference>
<dbReference type="AlphaFoldDB" id="A0A0P7YZN8"/>
<dbReference type="Gene3D" id="3.40.50.2300">
    <property type="match status" value="1"/>
</dbReference>
<dbReference type="SUPFAM" id="SSF55073">
    <property type="entry name" value="Nucleotide cyclase"/>
    <property type="match status" value="1"/>
</dbReference>
<dbReference type="Pfam" id="PF00990">
    <property type="entry name" value="GGDEF"/>
    <property type="match status" value="1"/>
</dbReference>
<dbReference type="SMART" id="SM00267">
    <property type="entry name" value="GGDEF"/>
    <property type="match status" value="1"/>
</dbReference>
<dbReference type="EMBL" id="LJZR01000004">
    <property type="protein sequence ID" value="KPQ36839.1"/>
    <property type="molecule type" value="Genomic_DNA"/>
</dbReference>
<dbReference type="InterPro" id="IPR029787">
    <property type="entry name" value="Nucleotide_cyclase"/>
</dbReference>
<evidence type="ECO:0000256" key="1">
    <source>
        <dbReference type="PROSITE-ProRule" id="PRU00169"/>
    </source>
</evidence>
<gene>
    <name evidence="6" type="ORF">HLUCCA11_04935</name>
</gene>
<keyword evidence="2" id="KW-0175">Coiled coil</keyword>
<evidence type="ECO:0000259" key="4">
    <source>
        <dbReference type="PROSITE" id="PS50883"/>
    </source>
</evidence>
<evidence type="ECO:0000313" key="7">
    <source>
        <dbReference type="Proteomes" id="UP000050465"/>
    </source>
</evidence>
<organism evidence="6 7">
    <name type="scientific">Phormidesmis priestleyi Ana</name>
    <dbReference type="NCBI Taxonomy" id="1666911"/>
    <lineage>
        <taxon>Bacteria</taxon>
        <taxon>Bacillati</taxon>
        <taxon>Cyanobacteriota</taxon>
        <taxon>Cyanophyceae</taxon>
        <taxon>Leptolyngbyales</taxon>
        <taxon>Leptolyngbyaceae</taxon>
        <taxon>Phormidesmis</taxon>
    </lineage>
</organism>
<dbReference type="GO" id="GO:0000160">
    <property type="term" value="P:phosphorelay signal transduction system"/>
    <property type="evidence" value="ECO:0007669"/>
    <property type="project" value="InterPro"/>
</dbReference>